<feature type="region of interest" description="Disordered" evidence="1">
    <location>
        <begin position="1"/>
        <end position="37"/>
    </location>
</feature>
<organism evidence="2 3">
    <name type="scientific">Pleurodeles waltl</name>
    <name type="common">Iberian ribbed newt</name>
    <dbReference type="NCBI Taxonomy" id="8319"/>
    <lineage>
        <taxon>Eukaryota</taxon>
        <taxon>Metazoa</taxon>
        <taxon>Chordata</taxon>
        <taxon>Craniata</taxon>
        <taxon>Vertebrata</taxon>
        <taxon>Euteleostomi</taxon>
        <taxon>Amphibia</taxon>
        <taxon>Batrachia</taxon>
        <taxon>Caudata</taxon>
        <taxon>Salamandroidea</taxon>
        <taxon>Salamandridae</taxon>
        <taxon>Pleurodelinae</taxon>
        <taxon>Pleurodeles</taxon>
    </lineage>
</organism>
<dbReference type="EMBL" id="JANPWB010000007">
    <property type="protein sequence ID" value="KAJ1174023.1"/>
    <property type="molecule type" value="Genomic_DNA"/>
</dbReference>
<evidence type="ECO:0000313" key="3">
    <source>
        <dbReference type="Proteomes" id="UP001066276"/>
    </source>
</evidence>
<name>A0AAV7TDT4_PLEWA</name>
<dbReference type="AlphaFoldDB" id="A0AAV7TDT4"/>
<reference evidence="2" key="1">
    <citation type="journal article" date="2022" name="bioRxiv">
        <title>Sequencing and chromosome-scale assembly of the giantPleurodeles waltlgenome.</title>
        <authorList>
            <person name="Brown T."/>
            <person name="Elewa A."/>
            <person name="Iarovenko S."/>
            <person name="Subramanian E."/>
            <person name="Araus A.J."/>
            <person name="Petzold A."/>
            <person name="Susuki M."/>
            <person name="Suzuki K.-i.T."/>
            <person name="Hayashi T."/>
            <person name="Toyoda A."/>
            <person name="Oliveira C."/>
            <person name="Osipova E."/>
            <person name="Leigh N.D."/>
            <person name="Simon A."/>
            <person name="Yun M.H."/>
        </authorList>
    </citation>
    <scope>NUCLEOTIDE SEQUENCE</scope>
    <source>
        <strain evidence="2">20211129_DDA</strain>
        <tissue evidence="2">Liver</tissue>
    </source>
</reference>
<comment type="caution">
    <text evidence="2">The sequence shown here is derived from an EMBL/GenBank/DDBJ whole genome shotgun (WGS) entry which is preliminary data.</text>
</comment>
<proteinExistence type="predicted"/>
<dbReference type="Proteomes" id="UP001066276">
    <property type="component" value="Chromosome 4_1"/>
</dbReference>
<accession>A0AAV7TDT4</accession>
<feature type="compositionally biased region" description="Pro residues" evidence="1">
    <location>
        <begin position="1"/>
        <end position="10"/>
    </location>
</feature>
<sequence>MLVRSPPPRPLNRLGTPDLEGPAVLPDVGGGGRPRGALRNRKRPRLDCCARGAACPGLVPAHEVRSGPCCDACPRSSGQRLGRGRGVAQGQELLGRKTCTGSPALYWVLDLEVDVPACWAYPKGAREDGGDGGTAVLQGAVLEELAGI</sequence>
<evidence type="ECO:0000256" key="1">
    <source>
        <dbReference type="SAM" id="MobiDB-lite"/>
    </source>
</evidence>
<evidence type="ECO:0000313" key="2">
    <source>
        <dbReference type="EMBL" id="KAJ1174023.1"/>
    </source>
</evidence>
<protein>
    <submittedName>
        <fullName evidence="2">Uncharacterized protein</fullName>
    </submittedName>
</protein>
<keyword evidence="3" id="KW-1185">Reference proteome</keyword>
<gene>
    <name evidence="2" type="ORF">NDU88_005847</name>
</gene>